<evidence type="ECO:0000256" key="1">
    <source>
        <dbReference type="SAM" id="MobiDB-lite"/>
    </source>
</evidence>
<feature type="transmembrane region" description="Helical" evidence="2">
    <location>
        <begin position="96"/>
        <end position="116"/>
    </location>
</feature>
<sequence length="150" mass="16100">MSEPGEQTELDHTENPETVSQDVQGVPAEVADVMREMPPQFRELMASFTMGPPPNPIMSKINEEHISKALDLAEQAIDNNYKLDNREVDIKSSNRGFALAVFGACLGVIVVLVLVLQDKPEVLLPTLSGLFGLAAGALGGYGYGKSKADS</sequence>
<evidence type="ECO:0008006" key="4">
    <source>
        <dbReference type="Google" id="ProtNLM"/>
    </source>
</evidence>
<evidence type="ECO:0000256" key="2">
    <source>
        <dbReference type="SAM" id="Phobius"/>
    </source>
</evidence>
<feature type="transmembrane region" description="Helical" evidence="2">
    <location>
        <begin position="122"/>
        <end position="144"/>
    </location>
</feature>
<keyword evidence="2" id="KW-1133">Transmembrane helix</keyword>
<accession>A0A3B1DUY3</accession>
<organism evidence="3">
    <name type="scientific">hydrothermal vent metagenome</name>
    <dbReference type="NCBI Taxonomy" id="652676"/>
    <lineage>
        <taxon>unclassified sequences</taxon>
        <taxon>metagenomes</taxon>
        <taxon>ecological metagenomes</taxon>
    </lineage>
</organism>
<reference evidence="3" key="1">
    <citation type="submission" date="2018-06" db="EMBL/GenBank/DDBJ databases">
        <authorList>
            <person name="Zhirakovskaya E."/>
        </authorList>
    </citation>
    <scope>NUCLEOTIDE SEQUENCE</scope>
</reference>
<proteinExistence type="predicted"/>
<dbReference type="AlphaFoldDB" id="A0A3B1DUY3"/>
<evidence type="ECO:0000313" key="3">
    <source>
        <dbReference type="EMBL" id="VAX40643.1"/>
    </source>
</evidence>
<protein>
    <recommendedName>
        <fullName evidence="4">DUF2335 domain-containing protein</fullName>
    </recommendedName>
</protein>
<dbReference type="EMBL" id="UOGK01000422">
    <property type="protein sequence ID" value="VAX40643.1"/>
    <property type="molecule type" value="Genomic_DNA"/>
</dbReference>
<feature type="region of interest" description="Disordered" evidence="1">
    <location>
        <begin position="1"/>
        <end position="22"/>
    </location>
</feature>
<name>A0A3B1DUY3_9ZZZZ</name>
<gene>
    <name evidence="3" type="ORF">MNBD_PLANCTO03-2436</name>
</gene>
<keyword evidence="2" id="KW-0472">Membrane</keyword>
<keyword evidence="2" id="KW-0812">Transmembrane</keyword>